<dbReference type="SUPFAM" id="SSF53271">
    <property type="entry name" value="PRTase-like"/>
    <property type="match status" value="2"/>
</dbReference>
<feature type="domain" description="Phosphoribosyltransferase" evidence="9">
    <location>
        <begin position="183"/>
        <end position="294"/>
    </location>
</feature>
<dbReference type="InterPro" id="IPR029057">
    <property type="entry name" value="PRTase-like"/>
</dbReference>
<evidence type="ECO:0000313" key="12">
    <source>
        <dbReference type="Proteomes" id="UP000886884"/>
    </source>
</evidence>
<evidence type="ECO:0000256" key="1">
    <source>
        <dbReference type="ARBA" id="ARBA00013247"/>
    </source>
</evidence>
<sequence>MGEDKSSVMEHGELGLIVLNGYEEIGKKVDNHIKAMRSEQDLEGSYIIPIDQVRFSNGEGKVRIRESVRGRDIYILADVGNYSCTYRMFGFETHMGPDEHLQDIKRVISAIAGKANRVTLMMPLLYSSRQHKRKERESLDCSLALQELQRLGVQVLITFDAHDPTIQNAIPLVSFENIYPTYTILKTFLQEERQMGIDRKNLIVISPDTGAMDRAIYYANVLGVDAGMFYKRRDHLHVVNGKNPIVQHEYIGPDVENKNVLIVDDMIASGESVFDIIVELKKRRAAHIFVATTFAFFTEGVERFEQFYTDGMFTKVYSTNLTYVNPRALEAQWFQQVDMSKFMAKIINTLNHDSSISPLLDATEKIRALMDKMGG</sequence>
<evidence type="ECO:0000256" key="6">
    <source>
        <dbReference type="ARBA" id="ARBA00022840"/>
    </source>
</evidence>
<dbReference type="GO" id="GO:0005737">
    <property type="term" value="C:cytoplasm"/>
    <property type="evidence" value="ECO:0007669"/>
    <property type="project" value="TreeGrafter"/>
</dbReference>
<reference evidence="11" key="2">
    <citation type="journal article" date="2021" name="PeerJ">
        <title>Extensive microbial diversity within the chicken gut microbiome revealed by metagenomics and culture.</title>
        <authorList>
            <person name="Gilroy R."/>
            <person name="Ravi A."/>
            <person name="Getino M."/>
            <person name="Pursley I."/>
            <person name="Horton D.L."/>
            <person name="Alikhan N.F."/>
            <person name="Baker D."/>
            <person name="Gharbi K."/>
            <person name="Hall N."/>
            <person name="Watson M."/>
            <person name="Adriaenssens E.M."/>
            <person name="Foster-Nyarko E."/>
            <person name="Jarju S."/>
            <person name="Secka A."/>
            <person name="Antonio M."/>
            <person name="Oren A."/>
            <person name="Chaudhuri R.R."/>
            <person name="La Ragione R."/>
            <person name="Hildebrand F."/>
            <person name="Pallen M.J."/>
        </authorList>
    </citation>
    <scope>NUCLEOTIDE SEQUENCE</scope>
    <source>
        <strain evidence="11">CHK183-6373</strain>
    </source>
</reference>
<dbReference type="InterPro" id="IPR005946">
    <property type="entry name" value="Rib-P_diPkinase"/>
</dbReference>
<dbReference type="NCBIfam" id="TIGR01251">
    <property type="entry name" value="ribP_PPkin"/>
    <property type="match status" value="1"/>
</dbReference>
<keyword evidence="2" id="KW-0808">Transferase</keyword>
<keyword evidence="4" id="KW-0547">Nucleotide-binding</keyword>
<protein>
    <recommendedName>
        <fullName evidence="1">ribose-phosphate diphosphokinase</fullName>
        <ecNumber evidence="1">2.7.6.1</ecNumber>
    </recommendedName>
</protein>
<dbReference type="GO" id="GO:0000287">
    <property type="term" value="F:magnesium ion binding"/>
    <property type="evidence" value="ECO:0007669"/>
    <property type="project" value="InterPro"/>
</dbReference>
<dbReference type="GO" id="GO:0006015">
    <property type="term" value="P:5-phosphoribose 1-diphosphate biosynthetic process"/>
    <property type="evidence" value="ECO:0007669"/>
    <property type="project" value="TreeGrafter"/>
</dbReference>
<dbReference type="GO" id="GO:0004749">
    <property type="term" value="F:ribose phosphate diphosphokinase activity"/>
    <property type="evidence" value="ECO:0007669"/>
    <property type="project" value="UniProtKB-EC"/>
</dbReference>
<comment type="catalytic activity">
    <reaction evidence="7">
        <text>D-ribose 5-phosphate + ATP = 5-phospho-alpha-D-ribose 1-diphosphate + AMP + H(+)</text>
        <dbReference type="Rhea" id="RHEA:15609"/>
        <dbReference type="ChEBI" id="CHEBI:15378"/>
        <dbReference type="ChEBI" id="CHEBI:30616"/>
        <dbReference type="ChEBI" id="CHEBI:58017"/>
        <dbReference type="ChEBI" id="CHEBI:78346"/>
        <dbReference type="ChEBI" id="CHEBI:456215"/>
        <dbReference type="EC" id="2.7.6.1"/>
    </reaction>
</comment>
<name>A0A9D1P7J2_9FIRM</name>
<evidence type="ECO:0000259" key="9">
    <source>
        <dbReference type="Pfam" id="PF00156"/>
    </source>
</evidence>
<dbReference type="AlphaFoldDB" id="A0A9D1P7J2"/>
<dbReference type="PANTHER" id="PTHR10210:SF32">
    <property type="entry name" value="RIBOSE-PHOSPHATE PYROPHOSPHOKINASE 2"/>
    <property type="match status" value="1"/>
</dbReference>
<dbReference type="Pfam" id="PF13793">
    <property type="entry name" value="Pribosyltran_N"/>
    <property type="match status" value="1"/>
</dbReference>
<reference evidence="11" key="1">
    <citation type="submission" date="2020-10" db="EMBL/GenBank/DDBJ databases">
        <authorList>
            <person name="Gilroy R."/>
        </authorList>
    </citation>
    <scope>NUCLEOTIDE SEQUENCE</scope>
    <source>
        <strain evidence="11">CHK183-6373</strain>
    </source>
</reference>
<evidence type="ECO:0000256" key="5">
    <source>
        <dbReference type="ARBA" id="ARBA00022777"/>
    </source>
</evidence>
<evidence type="ECO:0000256" key="7">
    <source>
        <dbReference type="ARBA" id="ARBA00049535"/>
    </source>
</evidence>
<dbReference type="CDD" id="cd06223">
    <property type="entry name" value="PRTases_typeI"/>
    <property type="match status" value="1"/>
</dbReference>
<dbReference type="FunFam" id="3.40.50.2020:FF:000014">
    <property type="entry name" value="Ribose-phosphate pyrophosphokinase 1"/>
    <property type="match status" value="1"/>
</dbReference>
<dbReference type="GO" id="GO:0005524">
    <property type="term" value="F:ATP binding"/>
    <property type="evidence" value="ECO:0007669"/>
    <property type="project" value="UniProtKB-KW"/>
</dbReference>
<evidence type="ECO:0000313" key="11">
    <source>
        <dbReference type="EMBL" id="HIV27727.1"/>
    </source>
</evidence>
<keyword evidence="5" id="KW-0418">Kinase</keyword>
<dbReference type="EMBL" id="DVOT01000130">
    <property type="protein sequence ID" value="HIV27727.1"/>
    <property type="molecule type" value="Genomic_DNA"/>
</dbReference>
<comment type="caution">
    <text evidence="11">The sequence shown here is derived from an EMBL/GenBank/DDBJ whole genome shotgun (WGS) entry which is preliminary data.</text>
</comment>
<dbReference type="NCBIfam" id="NF005299">
    <property type="entry name" value="PRK06827.1"/>
    <property type="match status" value="1"/>
</dbReference>
<accession>A0A9D1P7J2</accession>
<dbReference type="Pfam" id="PF00156">
    <property type="entry name" value="Pribosyltran"/>
    <property type="match status" value="1"/>
</dbReference>
<evidence type="ECO:0000256" key="2">
    <source>
        <dbReference type="ARBA" id="ARBA00022679"/>
    </source>
</evidence>
<dbReference type="EC" id="2.7.6.1" evidence="1"/>
<proteinExistence type="inferred from homology"/>
<dbReference type="Proteomes" id="UP000886884">
    <property type="component" value="Unassembled WGS sequence"/>
</dbReference>
<dbReference type="GO" id="GO:0002189">
    <property type="term" value="C:ribose phosphate diphosphokinase complex"/>
    <property type="evidence" value="ECO:0007669"/>
    <property type="project" value="TreeGrafter"/>
</dbReference>
<dbReference type="Gene3D" id="3.40.50.2020">
    <property type="match status" value="2"/>
</dbReference>
<evidence type="ECO:0000256" key="3">
    <source>
        <dbReference type="ARBA" id="ARBA00022727"/>
    </source>
</evidence>
<comment type="similarity">
    <text evidence="8">Belongs to the ribose-phosphate pyrophosphokinase family.</text>
</comment>
<evidence type="ECO:0000259" key="10">
    <source>
        <dbReference type="Pfam" id="PF13793"/>
    </source>
</evidence>
<dbReference type="InterPro" id="IPR029099">
    <property type="entry name" value="Pribosyltran_N"/>
</dbReference>
<feature type="domain" description="Ribose-phosphate pyrophosphokinase N-terminal" evidence="10">
    <location>
        <begin position="16"/>
        <end position="152"/>
    </location>
</feature>
<dbReference type="PANTHER" id="PTHR10210">
    <property type="entry name" value="RIBOSE-PHOSPHATE DIPHOSPHOKINASE FAMILY MEMBER"/>
    <property type="match status" value="1"/>
</dbReference>
<dbReference type="GO" id="GO:0016301">
    <property type="term" value="F:kinase activity"/>
    <property type="evidence" value="ECO:0007669"/>
    <property type="project" value="UniProtKB-KW"/>
</dbReference>
<keyword evidence="6" id="KW-0067">ATP-binding</keyword>
<keyword evidence="3 8" id="KW-0545">Nucleotide biosynthesis</keyword>
<evidence type="ECO:0000256" key="8">
    <source>
        <dbReference type="RuleBase" id="RU004324"/>
    </source>
</evidence>
<gene>
    <name evidence="11" type="ORF">IAA64_07130</name>
</gene>
<dbReference type="GO" id="GO:0006164">
    <property type="term" value="P:purine nucleotide biosynthetic process"/>
    <property type="evidence" value="ECO:0007669"/>
    <property type="project" value="TreeGrafter"/>
</dbReference>
<organism evidence="11 12">
    <name type="scientific">Candidatus Ornithocaccomicrobium faecavium</name>
    <dbReference type="NCBI Taxonomy" id="2840890"/>
    <lineage>
        <taxon>Bacteria</taxon>
        <taxon>Bacillati</taxon>
        <taxon>Bacillota</taxon>
        <taxon>Clostridia</taxon>
        <taxon>Candidatus Ornithocaccomicrobium</taxon>
    </lineage>
</organism>
<dbReference type="InterPro" id="IPR000836">
    <property type="entry name" value="PRTase_dom"/>
</dbReference>
<evidence type="ECO:0000256" key="4">
    <source>
        <dbReference type="ARBA" id="ARBA00022741"/>
    </source>
</evidence>